<keyword evidence="1" id="KW-0472">Membrane</keyword>
<dbReference type="Proteomes" id="UP000315995">
    <property type="component" value="Chromosome"/>
</dbReference>
<dbReference type="Gene3D" id="1.10.10.1320">
    <property type="entry name" value="Anti-sigma factor, zinc-finger domain"/>
    <property type="match status" value="1"/>
</dbReference>
<keyword evidence="1" id="KW-1133">Transmembrane helix</keyword>
<feature type="domain" description="Putative zinc-finger" evidence="2">
    <location>
        <begin position="3"/>
        <end position="37"/>
    </location>
</feature>
<keyword evidence="1" id="KW-0812">Transmembrane</keyword>
<dbReference type="RefSeq" id="WP_141196246.1">
    <property type="nucleotide sequence ID" value="NZ_CP041186.1"/>
</dbReference>
<dbReference type="OrthoDB" id="7549755at2"/>
<organism evidence="3 4">
    <name type="scientific">Persicimonas caeni</name>
    <dbReference type="NCBI Taxonomy" id="2292766"/>
    <lineage>
        <taxon>Bacteria</taxon>
        <taxon>Deltaproteobacteria</taxon>
        <taxon>Bradymonadales</taxon>
        <taxon>Bradymonadaceae</taxon>
        <taxon>Persicimonas</taxon>
    </lineage>
</organism>
<evidence type="ECO:0000313" key="3">
    <source>
        <dbReference type="EMBL" id="QDG49749.1"/>
    </source>
</evidence>
<sequence length="263" mass="29756">MNCQEFQLFSDAYVDGEFSDRERAEIEMHLRECDGCRAEVDSKIRFKEQFKDVLGQEKAPEALRQRIFEGIDEVERQVRRDERRGPVMRFAMVGAPLAATVALVVWFLPQITTVTPASSEQIPVVENTIEWHSGDFPIEVTGPQPREVARWFRGKVDFPVRLPTFSTNQARLIGGRIAHVNNRRAAYALYDVDGARLSVMIFHGDDFKVPGDKIRKVSGRDIAVLNSKGYEVAVLQDDGITYTMTSDLPEEELLELVGTSLAH</sequence>
<accession>A0A5B8XZB4</accession>
<evidence type="ECO:0000256" key="1">
    <source>
        <dbReference type="SAM" id="Phobius"/>
    </source>
</evidence>
<protein>
    <recommendedName>
        <fullName evidence="2">Putative zinc-finger domain-containing protein</fullName>
    </recommendedName>
</protein>
<keyword evidence="4" id="KW-1185">Reference proteome</keyword>
<proteinExistence type="predicted"/>
<dbReference type="EMBL" id="CP041186">
    <property type="protein sequence ID" value="QDG49749.1"/>
    <property type="molecule type" value="Genomic_DNA"/>
</dbReference>
<evidence type="ECO:0000259" key="2">
    <source>
        <dbReference type="Pfam" id="PF13490"/>
    </source>
</evidence>
<name>A0A4Y6PNG0_PERCE</name>
<dbReference type="Pfam" id="PF13490">
    <property type="entry name" value="zf-HC2"/>
    <property type="match status" value="1"/>
</dbReference>
<dbReference type="InterPro" id="IPR041916">
    <property type="entry name" value="Anti_sigma_zinc_sf"/>
</dbReference>
<evidence type="ECO:0000313" key="4">
    <source>
        <dbReference type="Proteomes" id="UP000315995"/>
    </source>
</evidence>
<dbReference type="InterPro" id="IPR027383">
    <property type="entry name" value="Znf_put"/>
</dbReference>
<reference evidence="3 4" key="1">
    <citation type="submission" date="2019-06" db="EMBL/GenBank/DDBJ databases">
        <title>Persicimonas caeni gen. nov., sp. nov., a predatory bacterium isolated from solar saltern.</title>
        <authorList>
            <person name="Wang S."/>
        </authorList>
    </citation>
    <scope>NUCLEOTIDE SEQUENCE [LARGE SCALE GENOMIC DNA]</scope>
    <source>
        <strain evidence="3 4">YN101</strain>
    </source>
</reference>
<gene>
    <name evidence="3" type="ORF">FIV42_03055</name>
</gene>
<accession>A0A4Y6PNG0</accession>
<dbReference type="AlphaFoldDB" id="A0A4Y6PNG0"/>
<feature type="transmembrane region" description="Helical" evidence="1">
    <location>
        <begin position="87"/>
        <end position="108"/>
    </location>
</feature>